<evidence type="ECO:0000256" key="4">
    <source>
        <dbReference type="ARBA" id="ARBA00022692"/>
    </source>
</evidence>
<dbReference type="GO" id="GO:0044877">
    <property type="term" value="F:protein-containing complex binding"/>
    <property type="evidence" value="ECO:0007669"/>
    <property type="project" value="InterPro"/>
</dbReference>
<keyword evidence="5 8" id="KW-1133">Transmembrane helix</keyword>
<accession>A0A160TNB4</accession>
<evidence type="ECO:0000256" key="5">
    <source>
        <dbReference type="ARBA" id="ARBA00022989"/>
    </source>
</evidence>
<dbReference type="PANTHER" id="PTHR38035">
    <property type="entry name" value="UPF0070 PROTEIN YFGM"/>
    <property type="match status" value="1"/>
</dbReference>
<comment type="subcellular location">
    <subcellularLocation>
        <location evidence="2">Cell membrane</location>
    </subcellularLocation>
    <subcellularLocation>
        <location evidence="1">Membrane</location>
        <topology evidence="1">Single-pass membrane protein</topology>
    </subcellularLocation>
</comment>
<evidence type="ECO:0000256" key="2">
    <source>
        <dbReference type="ARBA" id="ARBA00004236"/>
    </source>
</evidence>
<keyword evidence="6 8" id="KW-0472">Membrane</keyword>
<evidence type="ECO:0000256" key="1">
    <source>
        <dbReference type="ARBA" id="ARBA00004167"/>
    </source>
</evidence>
<evidence type="ECO:0000313" key="10">
    <source>
        <dbReference type="EMBL" id="CUS45029.1"/>
    </source>
</evidence>
<evidence type="ECO:0000256" key="6">
    <source>
        <dbReference type="ARBA" id="ARBA00023136"/>
    </source>
</evidence>
<evidence type="ECO:0000256" key="3">
    <source>
        <dbReference type="ARBA" id="ARBA00022475"/>
    </source>
</evidence>
<dbReference type="AlphaFoldDB" id="A0A160TNB4"/>
<gene>
    <name evidence="10" type="ORF">MGWOODY_Smn957</name>
</gene>
<keyword evidence="3" id="KW-1003">Cell membrane</keyword>
<evidence type="ECO:0000259" key="9">
    <source>
        <dbReference type="Pfam" id="PF09976"/>
    </source>
</evidence>
<organism evidence="10">
    <name type="scientific">hydrothermal vent metagenome</name>
    <dbReference type="NCBI Taxonomy" id="652676"/>
    <lineage>
        <taxon>unclassified sequences</taxon>
        <taxon>metagenomes</taxon>
        <taxon>ecological metagenomes</taxon>
    </lineage>
</organism>
<evidence type="ECO:0000256" key="8">
    <source>
        <dbReference type="SAM" id="Phobius"/>
    </source>
</evidence>
<feature type="domain" description="Ancillary SecYEG translocon subunit/Cell division coordinator CpoB TPR" evidence="9">
    <location>
        <begin position="28"/>
        <end position="191"/>
    </location>
</feature>
<keyword evidence="4 8" id="KW-0812">Transmembrane</keyword>
<feature type="transmembrane region" description="Helical" evidence="8">
    <location>
        <begin position="31"/>
        <end position="52"/>
    </location>
</feature>
<dbReference type="InterPro" id="IPR026039">
    <property type="entry name" value="YfgM"/>
</dbReference>
<name>A0A160TNB4_9ZZZZ</name>
<protein>
    <submittedName>
        <fullName evidence="10">Mlr7403 protein</fullName>
    </submittedName>
</protein>
<dbReference type="InterPro" id="IPR018704">
    <property type="entry name" value="SecYEG/CpoB_TPR"/>
</dbReference>
<proteinExistence type="predicted"/>
<evidence type="ECO:0000256" key="7">
    <source>
        <dbReference type="ARBA" id="ARBA00023186"/>
    </source>
</evidence>
<reference evidence="10" key="1">
    <citation type="submission" date="2015-10" db="EMBL/GenBank/DDBJ databases">
        <authorList>
            <person name="Gilbert D.G."/>
        </authorList>
    </citation>
    <scope>NUCLEOTIDE SEQUENCE</scope>
</reference>
<sequence length="233" mass="25043">MAVKPNTDEAFLREVDEELRRDQLASMWTRYGRWLIVAIVAGLAAFGGFLYWEYHSAQVAGEQGEKLQVVYDELAAQKVGSAEKGLVELAGSGVGGYRALALFTQADLLLQKEDLKGAAAKFAAVAGDSSVGQPLRDLALVRQTAAEFDTLKPDVVVNRLRPLAVKGNPWFGSAGELVGAAYLQMNKPDLAAPLFGQIARDETVPDTIRQRAVQIAGTMGIDAVGPVEEKKAQ</sequence>
<dbReference type="EMBL" id="CZQE01000202">
    <property type="protein sequence ID" value="CUS45029.1"/>
    <property type="molecule type" value="Genomic_DNA"/>
</dbReference>
<dbReference type="PANTHER" id="PTHR38035:SF1">
    <property type="entry name" value="ANCILLARY SECYEG TRANSLOCON SUBUNIT"/>
    <property type="match status" value="1"/>
</dbReference>
<dbReference type="Pfam" id="PF09976">
    <property type="entry name" value="TPR_21"/>
    <property type="match status" value="1"/>
</dbReference>
<dbReference type="GO" id="GO:0005886">
    <property type="term" value="C:plasma membrane"/>
    <property type="evidence" value="ECO:0007669"/>
    <property type="project" value="UniProtKB-SubCell"/>
</dbReference>
<keyword evidence="7" id="KW-0143">Chaperone</keyword>